<dbReference type="EMBL" id="JBDFQZ010000007">
    <property type="protein sequence ID" value="KAK9707029.1"/>
    <property type="molecule type" value="Genomic_DNA"/>
</dbReference>
<feature type="transmembrane region" description="Helical" evidence="1">
    <location>
        <begin position="6"/>
        <end position="26"/>
    </location>
</feature>
<proteinExistence type="predicted"/>
<keyword evidence="1" id="KW-1133">Transmembrane helix</keyword>
<name>A0AAW1JS72_SAPOF</name>
<evidence type="ECO:0008006" key="4">
    <source>
        <dbReference type="Google" id="ProtNLM"/>
    </source>
</evidence>
<keyword evidence="1" id="KW-0812">Transmembrane</keyword>
<evidence type="ECO:0000256" key="1">
    <source>
        <dbReference type="SAM" id="Phobius"/>
    </source>
</evidence>
<dbReference type="InterPro" id="IPR010775">
    <property type="entry name" value="DUF1365"/>
</dbReference>
<protein>
    <recommendedName>
        <fullName evidence="4">DUF1365 domain-containing protein</fullName>
    </recommendedName>
</protein>
<gene>
    <name evidence="2" type="ORF">RND81_07G168300</name>
</gene>
<dbReference type="AlphaFoldDB" id="A0AAW1JS72"/>
<dbReference type="PANTHER" id="PTHR33973">
    <property type="entry name" value="OS07G0153300 PROTEIN"/>
    <property type="match status" value="1"/>
</dbReference>
<evidence type="ECO:0000313" key="2">
    <source>
        <dbReference type="EMBL" id="KAK9707029.1"/>
    </source>
</evidence>
<accession>A0AAW1JS72</accession>
<dbReference type="Pfam" id="PF07103">
    <property type="entry name" value="DUF1365"/>
    <property type="match status" value="1"/>
</dbReference>
<reference evidence="2" key="1">
    <citation type="submission" date="2024-03" db="EMBL/GenBank/DDBJ databases">
        <title>WGS assembly of Saponaria officinalis var. Norfolk2.</title>
        <authorList>
            <person name="Jenkins J."/>
            <person name="Shu S."/>
            <person name="Grimwood J."/>
            <person name="Barry K."/>
            <person name="Goodstein D."/>
            <person name="Schmutz J."/>
            <person name="Leebens-Mack J."/>
            <person name="Osbourn A."/>
        </authorList>
    </citation>
    <scope>NUCLEOTIDE SEQUENCE [LARGE SCALE GENOMIC DNA]</scope>
    <source>
        <strain evidence="2">JIC</strain>
    </source>
</reference>
<dbReference type="PANTHER" id="PTHR33973:SF4">
    <property type="entry name" value="OS07G0153300 PROTEIN"/>
    <property type="match status" value="1"/>
</dbReference>
<dbReference type="Proteomes" id="UP001443914">
    <property type="component" value="Unassembled WGS sequence"/>
</dbReference>
<comment type="caution">
    <text evidence="2">The sequence shown here is derived from an EMBL/GenBank/DDBJ whole genome shotgun (WGS) entry which is preliminary data.</text>
</comment>
<keyword evidence="1" id="KW-0472">Membrane</keyword>
<keyword evidence="3" id="KW-1185">Reference proteome</keyword>
<evidence type="ECO:0000313" key="3">
    <source>
        <dbReference type="Proteomes" id="UP001443914"/>
    </source>
</evidence>
<sequence length="304" mass="34998">MELLYLLGSITSIFFTSFTLSLLLPFQLLLRRIFPSLAAADEAVTLYEGVVWHERRRPVHHSFRYNVRYALIDLDRSSQMISSSNYISADSARKVAGTNGPVYLLTIPPSVGYEQNPLSVYYCYDFEDSSSRLKKCIAHVTNTPWGERVSFVFNPCSDLVAKALHVSPFMDMLGNWRINATMPGDDLSIVISVQHPDFGEHFCAILKAKKLAASPDHRLYFWLMPHKVAVWIYWHALKLWWKRVPFVQHPRYANPAYRAEASSRDQMLGCCFMQNFETTAVCSTDSSNLTRHHFSWTDAKWPWS</sequence>
<organism evidence="2 3">
    <name type="scientific">Saponaria officinalis</name>
    <name type="common">Common soapwort</name>
    <name type="synonym">Lychnis saponaria</name>
    <dbReference type="NCBI Taxonomy" id="3572"/>
    <lineage>
        <taxon>Eukaryota</taxon>
        <taxon>Viridiplantae</taxon>
        <taxon>Streptophyta</taxon>
        <taxon>Embryophyta</taxon>
        <taxon>Tracheophyta</taxon>
        <taxon>Spermatophyta</taxon>
        <taxon>Magnoliopsida</taxon>
        <taxon>eudicotyledons</taxon>
        <taxon>Gunneridae</taxon>
        <taxon>Pentapetalae</taxon>
        <taxon>Caryophyllales</taxon>
        <taxon>Caryophyllaceae</taxon>
        <taxon>Caryophylleae</taxon>
        <taxon>Saponaria</taxon>
    </lineage>
</organism>